<dbReference type="InterPro" id="IPR000821">
    <property type="entry name" value="Ala_racemase"/>
</dbReference>
<dbReference type="PANTHER" id="PTHR30511:SF0">
    <property type="entry name" value="ALANINE RACEMASE, CATABOLIC-RELATED"/>
    <property type="match status" value="1"/>
</dbReference>
<feature type="domain" description="Alanine racemase C-terminal" evidence="7">
    <location>
        <begin position="241"/>
        <end position="365"/>
    </location>
</feature>
<keyword evidence="2 4" id="KW-0663">Pyridoxal phosphate</keyword>
<evidence type="ECO:0000313" key="9">
    <source>
        <dbReference type="Proteomes" id="UP000053467"/>
    </source>
</evidence>
<comment type="pathway">
    <text evidence="4">Amino-acid biosynthesis; D-alanine biosynthesis; D-alanine from L-alanine: step 1/1.</text>
</comment>
<gene>
    <name evidence="8" type="ORF">XE03_0471</name>
</gene>
<evidence type="ECO:0000256" key="4">
    <source>
        <dbReference type="HAMAP-Rule" id="MF_01201"/>
    </source>
</evidence>
<feature type="binding site" evidence="4 6">
    <location>
        <position position="310"/>
    </location>
    <ligand>
        <name>substrate</name>
    </ligand>
</feature>
<comment type="catalytic activity">
    <reaction evidence="4">
        <text>L-alanine = D-alanine</text>
        <dbReference type="Rhea" id="RHEA:20249"/>
        <dbReference type="ChEBI" id="CHEBI:57416"/>
        <dbReference type="ChEBI" id="CHEBI:57972"/>
        <dbReference type="EC" id="5.1.1.1"/>
    </reaction>
</comment>
<dbReference type="GO" id="GO:0030632">
    <property type="term" value="P:D-alanine biosynthetic process"/>
    <property type="evidence" value="ECO:0007669"/>
    <property type="project" value="UniProtKB-UniRule"/>
</dbReference>
<organism evidence="8 9">
    <name type="scientific">candidate division TA06 bacterium 34_109</name>
    <dbReference type="NCBI Taxonomy" id="1635277"/>
    <lineage>
        <taxon>Bacteria</taxon>
        <taxon>Bacteria division TA06</taxon>
    </lineage>
</organism>
<dbReference type="GO" id="GO:0008784">
    <property type="term" value="F:alanine racemase activity"/>
    <property type="evidence" value="ECO:0007669"/>
    <property type="project" value="UniProtKB-UniRule"/>
</dbReference>
<dbReference type="AlphaFoldDB" id="A0A124G0I3"/>
<dbReference type="Pfam" id="PF01168">
    <property type="entry name" value="Ala_racemase_N"/>
    <property type="match status" value="1"/>
</dbReference>
<evidence type="ECO:0000256" key="3">
    <source>
        <dbReference type="ARBA" id="ARBA00023235"/>
    </source>
</evidence>
<comment type="cofactor">
    <cofactor evidence="1 4 5">
        <name>pyridoxal 5'-phosphate</name>
        <dbReference type="ChEBI" id="CHEBI:597326"/>
    </cofactor>
</comment>
<keyword evidence="3 4" id="KW-0413">Isomerase</keyword>
<dbReference type="EC" id="5.1.1.1" evidence="4"/>
<evidence type="ECO:0000313" key="8">
    <source>
        <dbReference type="EMBL" id="KUK87580.1"/>
    </source>
</evidence>
<dbReference type="PATRIC" id="fig|1635277.3.peg.1159"/>
<dbReference type="InterPro" id="IPR029066">
    <property type="entry name" value="PLP-binding_barrel"/>
</dbReference>
<dbReference type="SMART" id="SM01005">
    <property type="entry name" value="Ala_racemase_C"/>
    <property type="match status" value="1"/>
</dbReference>
<dbReference type="NCBIfam" id="TIGR00492">
    <property type="entry name" value="alr"/>
    <property type="match status" value="1"/>
</dbReference>
<dbReference type="PRINTS" id="PR00992">
    <property type="entry name" value="ALARACEMASE"/>
</dbReference>
<dbReference type="UniPathway" id="UPA00042">
    <property type="reaction ID" value="UER00497"/>
</dbReference>
<dbReference type="InterPro" id="IPR020622">
    <property type="entry name" value="Ala_racemase_pyridoxalP-BS"/>
</dbReference>
<dbReference type="SUPFAM" id="SSF50621">
    <property type="entry name" value="Alanine racemase C-terminal domain-like"/>
    <property type="match status" value="1"/>
</dbReference>
<dbReference type="InterPro" id="IPR001608">
    <property type="entry name" value="Ala_racemase_N"/>
</dbReference>
<evidence type="ECO:0000256" key="6">
    <source>
        <dbReference type="PIRSR" id="PIRSR600821-52"/>
    </source>
</evidence>
<dbReference type="GO" id="GO:0030170">
    <property type="term" value="F:pyridoxal phosphate binding"/>
    <property type="evidence" value="ECO:0007669"/>
    <property type="project" value="UniProtKB-UniRule"/>
</dbReference>
<feature type="modified residue" description="N6-(pyridoxal phosphate)lysine" evidence="4 5">
    <location>
        <position position="36"/>
    </location>
</feature>
<dbReference type="InterPro" id="IPR011079">
    <property type="entry name" value="Ala_racemase_C"/>
</dbReference>
<evidence type="ECO:0000259" key="7">
    <source>
        <dbReference type="SMART" id="SM01005"/>
    </source>
</evidence>
<evidence type="ECO:0000256" key="2">
    <source>
        <dbReference type="ARBA" id="ARBA00022898"/>
    </source>
</evidence>
<comment type="caution">
    <text evidence="8">The sequence shown here is derived from an EMBL/GenBank/DDBJ whole genome shotgun (WGS) entry which is preliminary data.</text>
</comment>
<dbReference type="Gene3D" id="3.20.20.10">
    <property type="entry name" value="Alanine racemase"/>
    <property type="match status" value="1"/>
</dbReference>
<name>A0A124G0I3_UNCT6</name>
<dbReference type="InterPro" id="IPR009006">
    <property type="entry name" value="Ala_racemase/Decarboxylase_C"/>
</dbReference>
<protein>
    <recommendedName>
        <fullName evidence="4">Alanine racemase</fullName>
        <ecNumber evidence="4">5.1.1.1</ecNumber>
    </recommendedName>
</protein>
<feature type="active site" description="Proton acceptor; specific for D-alanine" evidence="4">
    <location>
        <position position="36"/>
    </location>
</feature>
<proteinExistence type="inferred from homology"/>
<dbReference type="Gene3D" id="2.40.37.10">
    <property type="entry name" value="Lyase, Ornithine Decarboxylase, Chain A, domain 1"/>
    <property type="match status" value="1"/>
</dbReference>
<comment type="function">
    <text evidence="4">Catalyzes the interconversion of L-alanine and D-alanine. May also act on other amino acids.</text>
</comment>
<dbReference type="Pfam" id="PF00842">
    <property type="entry name" value="Ala_racemase_C"/>
    <property type="match status" value="1"/>
</dbReference>
<dbReference type="PROSITE" id="PS00395">
    <property type="entry name" value="ALANINE_RACEMASE"/>
    <property type="match status" value="1"/>
</dbReference>
<dbReference type="PANTHER" id="PTHR30511">
    <property type="entry name" value="ALANINE RACEMASE"/>
    <property type="match status" value="1"/>
</dbReference>
<dbReference type="EMBL" id="LGGX01000003">
    <property type="protein sequence ID" value="KUK87580.1"/>
    <property type="molecule type" value="Genomic_DNA"/>
</dbReference>
<dbReference type="Proteomes" id="UP000053467">
    <property type="component" value="Unassembled WGS sequence"/>
</dbReference>
<sequence>MKNRTWAEINIDNLIYNVKTIKKFVGKDVKILAAVKANAYGHDSIEITRVLSPYIEIFGVASIDEAIELRIHRIPNRILILSPTISNDAPKIVDYNIMPNLVSYSYAKSIDRESYKKSRITEAHIEIDTGMNRTGISYRDAEREITKILELKNIKVTGIFSHFAEAEKKDKGFSIEQKRRYDIIIKKLKEKGINFKYRHLANSSGIVNIKGSFYNLVRPGIMVYGQYTDERLKKFIKVKQVMFLKSRICQIKNLKKGDTVSYGRNFIAEKSMRIATVLIGYGDGYSRLLSNRSHMFLKGKRVKVVGNVCMDLTMIDITGVKDVKVGDEVEVFGDNISINELAKLSGLLNYEILTGIGPRVPRIFVKNGKIYYQKNILATNGGNLV</sequence>
<comment type="similarity">
    <text evidence="4">Belongs to the alanine racemase family.</text>
</comment>
<dbReference type="FunFam" id="3.20.20.10:FF:000002">
    <property type="entry name" value="Alanine racemase"/>
    <property type="match status" value="1"/>
</dbReference>
<accession>A0A124G0I3</accession>
<feature type="active site" description="Proton acceptor; specific for L-alanine" evidence="4">
    <location>
        <position position="262"/>
    </location>
</feature>
<dbReference type="CDD" id="cd00430">
    <property type="entry name" value="PLPDE_III_AR"/>
    <property type="match status" value="1"/>
</dbReference>
<dbReference type="SUPFAM" id="SSF51419">
    <property type="entry name" value="PLP-binding barrel"/>
    <property type="match status" value="1"/>
</dbReference>
<evidence type="ECO:0000256" key="1">
    <source>
        <dbReference type="ARBA" id="ARBA00001933"/>
    </source>
</evidence>
<dbReference type="HAMAP" id="MF_01201">
    <property type="entry name" value="Ala_racemase"/>
    <property type="match status" value="1"/>
</dbReference>
<feature type="binding site" evidence="4 6">
    <location>
        <position position="133"/>
    </location>
    <ligand>
        <name>substrate</name>
    </ligand>
</feature>
<dbReference type="GO" id="GO:0005829">
    <property type="term" value="C:cytosol"/>
    <property type="evidence" value="ECO:0007669"/>
    <property type="project" value="TreeGrafter"/>
</dbReference>
<evidence type="ECO:0000256" key="5">
    <source>
        <dbReference type="PIRSR" id="PIRSR600821-50"/>
    </source>
</evidence>
<reference evidence="9" key="1">
    <citation type="journal article" date="2015" name="MBio">
        <title>Genome-Resolved Metagenomic Analysis Reveals Roles for Candidate Phyla and Other Microbial Community Members in Biogeochemical Transformations in Oil Reservoirs.</title>
        <authorList>
            <person name="Hu P."/>
            <person name="Tom L."/>
            <person name="Singh A."/>
            <person name="Thomas B.C."/>
            <person name="Baker B.J."/>
            <person name="Piceno Y.M."/>
            <person name="Andersen G.L."/>
            <person name="Banfield J.F."/>
        </authorList>
    </citation>
    <scope>NUCLEOTIDE SEQUENCE [LARGE SCALE GENOMIC DNA]</scope>
</reference>